<keyword evidence="2" id="KW-1185">Reference proteome</keyword>
<sequence length="100" mass="11381">MFFFCIKHVEVNKLTESEIWSLHAAICKEQSWQGIGWKKEWRFEAPQSNPVENKQLRGKAPLKAALWLLPPHMSTTSHSSTGGPVVALPLVYCPRWALLP</sequence>
<name>A0A9D3WZ76_9SAUR</name>
<accession>A0A9D3WZ76</accession>
<proteinExistence type="predicted"/>
<reference evidence="1" key="1">
    <citation type="submission" date="2021-09" db="EMBL/GenBank/DDBJ databases">
        <title>The genome of Mauremys mutica provides insights into the evolution of semi-aquatic lifestyle.</title>
        <authorList>
            <person name="Gong S."/>
            <person name="Gao Y."/>
        </authorList>
    </citation>
    <scope>NUCLEOTIDE SEQUENCE</scope>
    <source>
        <strain evidence="1">MM-2020</strain>
        <tissue evidence="1">Muscle</tissue>
    </source>
</reference>
<gene>
    <name evidence="1" type="ORF">KIL84_001466</name>
</gene>
<dbReference type="AlphaFoldDB" id="A0A9D3WZ76"/>
<protein>
    <submittedName>
        <fullName evidence="1">Uncharacterized protein</fullName>
    </submittedName>
</protein>
<evidence type="ECO:0000313" key="2">
    <source>
        <dbReference type="Proteomes" id="UP000827986"/>
    </source>
</evidence>
<dbReference type="EMBL" id="JAHDVG010000484">
    <property type="protein sequence ID" value="KAH1170481.1"/>
    <property type="molecule type" value="Genomic_DNA"/>
</dbReference>
<dbReference type="Proteomes" id="UP000827986">
    <property type="component" value="Unassembled WGS sequence"/>
</dbReference>
<evidence type="ECO:0000313" key="1">
    <source>
        <dbReference type="EMBL" id="KAH1170481.1"/>
    </source>
</evidence>
<organism evidence="1 2">
    <name type="scientific">Mauremys mutica</name>
    <name type="common">yellowpond turtle</name>
    <dbReference type="NCBI Taxonomy" id="74926"/>
    <lineage>
        <taxon>Eukaryota</taxon>
        <taxon>Metazoa</taxon>
        <taxon>Chordata</taxon>
        <taxon>Craniata</taxon>
        <taxon>Vertebrata</taxon>
        <taxon>Euteleostomi</taxon>
        <taxon>Archelosauria</taxon>
        <taxon>Testudinata</taxon>
        <taxon>Testudines</taxon>
        <taxon>Cryptodira</taxon>
        <taxon>Durocryptodira</taxon>
        <taxon>Testudinoidea</taxon>
        <taxon>Geoemydidae</taxon>
        <taxon>Geoemydinae</taxon>
        <taxon>Mauremys</taxon>
    </lineage>
</organism>
<comment type="caution">
    <text evidence="1">The sequence shown here is derived from an EMBL/GenBank/DDBJ whole genome shotgun (WGS) entry which is preliminary data.</text>
</comment>